<organism evidence="1 2">
    <name type="scientific">Dentiscutata erythropus</name>
    <dbReference type="NCBI Taxonomy" id="1348616"/>
    <lineage>
        <taxon>Eukaryota</taxon>
        <taxon>Fungi</taxon>
        <taxon>Fungi incertae sedis</taxon>
        <taxon>Mucoromycota</taxon>
        <taxon>Glomeromycotina</taxon>
        <taxon>Glomeromycetes</taxon>
        <taxon>Diversisporales</taxon>
        <taxon>Gigasporaceae</taxon>
        <taxon>Dentiscutata</taxon>
    </lineage>
</organism>
<gene>
    <name evidence="1" type="ORF">DERYTH_LOCUS8073</name>
</gene>
<dbReference type="AlphaFoldDB" id="A0A9N9GL60"/>
<dbReference type="OrthoDB" id="2417809at2759"/>
<protein>
    <submittedName>
        <fullName evidence="1">20591_t:CDS:1</fullName>
    </submittedName>
</protein>
<evidence type="ECO:0000313" key="1">
    <source>
        <dbReference type="EMBL" id="CAG8609749.1"/>
    </source>
</evidence>
<accession>A0A9N9GL60</accession>
<name>A0A9N9GL60_9GLOM</name>
<comment type="caution">
    <text evidence="1">The sequence shown here is derived from an EMBL/GenBank/DDBJ whole genome shotgun (WGS) entry which is preliminary data.</text>
</comment>
<proteinExistence type="predicted"/>
<dbReference type="EMBL" id="CAJVPY010004087">
    <property type="protein sequence ID" value="CAG8609749.1"/>
    <property type="molecule type" value="Genomic_DNA"/>
</dbReference>
<reference evidence="1" key="1">
    <citation type="submission" date="2021-06" db="EMBL/GenBank/DDBJ databases">
        <authorList>
            <person name="Kallberg Y."/>
            <person name="Tangrot J."/>
            <person name="Rosling A."/>
        </authorList>
    </citation>
    <scope>NUCLEOTIDE SEQUENCE</scope>
    <source>
        <strain evidence="1">MA453B</strain>
    </source>
</reference>
<keyword evidence="2" id="KW-1185">Reference proteome</keyword>
<sequence>MPQIENIIVNTYQRALYFSLQVNFTFLLHHQLLNQNKALAIAFVNNNYYVAITLKPGAPVSQLLINSHNLQLQNHYDRSCDADTEMKWVKKIPHESQCPYESQLPYESQRNFAFEWVGRISAIPPFLRSAKNENLNFLKLNHVRNN</sequence>
<evidence type="ECO:0000313" key="2">
    <source>
        <dbReference type="Proteomes" id="UP000789405"/>
    </source>
</evidence>
<dbReference type="Proteomes" id="UP000789405">
    <property type="component" value="Unassembled WGS sequence"/>
</dbReference>